<dbReference type="NCBIfam" id="TIGR02646">
    <property type="entry name" value="retron system putative HNH endonuclease"/>
    <property type="match status" value="1"/>
</dbReference>
<gene>
    <name evidence="1" type="ORF">DW924_15175</name>
</gene>
<evidence type="ECO:0000313" key="1">
    <source>
        <dbReference type="EMBL" id="RHA65678.1"/>
    </source>
</evidence>
<sequence length="266" mass="30932">MIYIRKRRTPVVIEKEAERIKETPGSGYKELRLPEDSGQLRALFDKMPKDEIRTELVKEQHGLCAYCMRRITGQRNDTKIEHYEALSVNKETALDYQNYLGVCYGGEKDKLDNEHQNVRCLCCDASRGEKILVINPWNKRQMEAIGYYKKTGEIYVRPNVGLGVELEEAMQRDIDEVLHLNGEKDSDGKIKWDTTSKLVAGRRCICDSVRSQFERWSKKGTLTAEFLQDKIDKLESKLQGDNVADEYIGVRLYLYKRKAEKLRKQN</sequence>
<proteinExistence type="predicted"/>
<accession>A0A413SEQ6</accession>
<name>A0A413SEQ6_9FIRM</name>
<dbReference type="Proteomes" id="UP000285642">
    <property type="component" value="Unassembled WGS sequence"/>
</dbReference>
<comment type="caution">
    <text evidence="1">The sequence shown here is derived from an EMBL/GenBank/DDBJ whole genome shotgun (WGS) entry which is preliminary data.</text>
</comment>
<protein>
    <submittedName>
        <fullName evidence="1">TIGR02646 family protein</fullName>
    </submittedName>
</protein>
<dbReference type="RefSeq" id="WP_118365068.1">
    <property type="nucleotide sequence ID" value="NZ_QSFS01000023.1"/>
</dbReference>
<dbReference type="AlphaFoldDB" id="A0A413SEQ6"/>
<reference evidence="1 2" key="1">
    <citation type="submission" date="2018-08" db="EMBL/GenBank/DDBJ databases">
        <title>A genome reference for cultivated species of the human gut microbiota.</title>
        <authorList>
            <person name="Zou Y."/>
            <person name="Xue W."/>
            <person name="Luo G."/>
        </authorList>
    </citation>
    <scope>NUCLEOTIDE SEQUENCE [LARGE SCALE GENOMIC DNA]</scope>
    <source>
        <strain evidence="1 2">AM42-8</strain>
    </source>
</reference>
<organism evidence="1 2">
    <name type="scientific">Dorea formicigenerans</name>
    <dbReference type="NCBI Taxonomy" id="39486"/>
    <lineage>
        <taxon>Bacteria</taxon>
        <taxon>Bacillati</taxon>
        <taxon>Bacillota</taxon>
        <taxon>Clostridia</taxon>
        <taxon>Lachnospirales</taxon>
        <taxon>Lachnospiraceae</taxon>
        <taxon>Dorea</taxon>
    </lineage>
</organism>
<evidence type="ECO:0000313" key="2">
    <source>
        <dbReference type="Proteomes" id="UP000285642"/>
    </source>
</evidence>
<dbReference type="InterPro" id="IPR013467">
    <property type="entry name" value="HNH78-like"/>
</dbReference>
<dbReference type="EMBL" id="QSFS01000023">
    <property type="protein sequence ID" value="RHA65678.1"/>
    <property type="molecule type" value="Genomic_DNA"/>
</dbReference>